<dbReference type="InterPro" id="IPR015422">
    <property type="entry name" value="PyrdxlP-dep_Trfase_small"/>
</dbReference>
<evidence type="ECO:0000259" key="4">
    <source>
        <dbReference type="Pfam" id="PF04864"/>
    </source>
</evidence>
<dbReference type="InterPro" id="IPR050478">
    <property type="entry name" value="Ethylene_sulfur-biosynth"/>
</dbReference>
<dbReference type="InterPro" id="IPR015421">
    <property type="entry name" value="PyrdxlP-dep_Trfase_major"/>
</dbReference>
<keyword evidence="6" id="KW-1185">Reference proteome</keyword>
<dbReference type="GO" id="GO:0008483">
    <property type="term" value="F:transaminase activity"/>
    <property type="evidence" value="ECO:0007669"/>
    <property type="project" value="TreeGrafter"/>
</dbReference>
<accession>A0A8T0RXV8</accession>
<dbReference type="Pfam" id="PF04864">
    <property type="entry name" value="Alliinase_C"/>
    <property type="match status" value="2"/>
</dbReference>
<reference evidence="5 6" key="1">
    <citation type="submission" date="2020-05" db="EMBL/GenBank/DDBJ databases">
        <title>WGS assembly of Panicum virgatum.</title>
        <authorList>
            <person name="Lovell J.T."/>
            <person name="Jenkins J."/>
            <person name="Shu S."/>
            <person name="Juenger T.E."/>
            <person name="Schmutz J."/>
        </authorList>
    </citation>
    <scope>NUCLEOTIDE SEQUENCE [LARGE SCALE GENOMIC DNA]</scope>
    <source>
        <strain evidence="6">cv. AP13</strain>
    </source>
</reference>
<dbReference type="InterPro" id="IPR015424">
    <property type="entry name" value="PyrdxlP-dep_Trfase"/>
</dbReference>
<evidence type="ECO:0000256" key="1">
    <source>
        <dbReference type="ARBA" id="ARBA00001933"/>
    </source>
</evidence>
<dbReference type="PANTHER" id="PTHR43795">
    <property type="entry name" value="BIFUNCTIONAL ASPARTATE AMINOTRANSFERASE AND GLUTAMATE/ASPARTATE-PREPHENATE AMINOTRANSFERASE-RELATED"/>
    <property type="match status" value="1"/>
</dbReference>
<evidence type="ECO:0000313" key="5">
    <source>
        <dbReference type="EMBL" id="KAG2591251.1"/>
    </source>
</evidence>
<dbReference type="PANTHER" id="PTHR43795:SF20">
    <property type="entry name" value="TRYPTOPHAN AMINOTRANSFERASE-RELATED PROTEIN 3"/>
    <property type="match status" value="1"/>
</dbReference>
<evidence type="ECO:0000256" key="2">
    <source>
        <dbReference type="ARBA" id="ARBA00006312"/>
    </source>
</evidence>
<protein>
    <recommendedName>
        <fullName evidence="4">Alliinase C-terminal domain-containing protein</fullName>
    </recommendedName>
</protein>
<proteinExistence type="inferred from homology"/>
<dbReference type="GO" id="GO:0006520">
    <property type="term" value="P:amino acid metabolic process"/>
    <property type="evidence" value="ECO:0007669"/>
    <property type="project" value="TreeGrafter"/>
</dbReference>
<comment type="cofactor">
    <cofactor evidence="1">
        <name>pyridoxal 5'-phosphate</name>
        <dbReference type="ChEBI" id="CHEBI:597326"/>
    </cofactor>
</comment>
<evidence type="ECO:0000256" key="3">
    <source>
        <dbReference type="ARBA" id="ARBA00022898"/>
    </source>
</evidence>
<comment type="similarity">
    <text evidence="2">Belongs to the alliinase family.</text>
</comment>
<dbReference type="EMBL" id="CM029046">
    <property type="protein sequence ID" value="KAG2591251.1"/>
    <property type="molecule type" value="Genomic_DNA"/>
</dbReference>
<comment type="caution">
    <text evidence="5">The sequence shown here is derived from an EMBL/GenBank/DDBJ whole genome shotgun (WGS) entry which is preliminary data.</text>
</comment>
<feature type="domain" description="Alliinase C-terminal" evidence="4">
    <location>
        <begin position="1"/>
        <end position="101"/>
    </location>
</feature>
<evidence type="ECO:0000313" key="6">
    <source>
        <dbReference type="Proteomes" id="UP000823388"/>
    </source>
</evidence>
<dbReference type="InterPro" id="IPR006948">
    <property type="entry name" value="Alliinase_C"/>
</dbReference>
<gene>
    <name evidence="5" type="ORF">PVAP13_5NG590500</name>
</gene>
<name>A0A8T0RXV8_PANVG</name>
<organism evidence="5 6">
    <name type="scientific">Panicum virgatum</name>
    <name type="common">Blackwell switchgrass</name>
    <dbReference type="NCBI Taxonomy" id="38727"/>
    <lineage>
        <taxon>Eukaryota</taxon>
        <taxon>Viridiplantae</taxon>
        <taxon>Streptophyta</taxon>
        <taxon>Embryophyta</taxon>
        <taxon>Tracheophyta</taxon>
        <taxon>Spermatophyta</taxon>
        <taxon>Magnoliopsida</taxon>
        <taxon>Liliopsida</taxon>
        <taxon>Poales</taxon>
        <taxon>Poaceae</taxon>
        <taxon>PACMAD clade</taxon>
        <taxon>Panicoideae</taxon>
        <taxon>Panicodae</taxon>
        <taxon>Paniceae</taxon>
        <taxon>Panicinae</taxon>
        <taxon>Panicum</taxon>
        <taxon>Panicum sect. Hiantes</taxon>
    </lineage>
</organism>
<keyword evidence="3" id="KW-0663">Pyridoxal phosphate</keyword>
<dbReference type="Gene3D" id="3.40.640.10">
    <property type="entry name" value="Type I PLP-dependent aspartate aminotransferase-like (Major domain)"/>
    <property type="match status" value="2"/>
</dbReference>
<dbReference type="AlphaFoldDB" id="A0A8T0RXV8"/>
<dbReference type="Gene3D" id="3.90.1150.10">
    <property type="entry name" value="Aspartate Aminotransferase, domain 1"/>
    <property type="match status" value="1"/>
</dbReference>
<feature type="domain" description="Alliinase C-terminal" evidence="4">
    <location>
        <begin position="111"/>
        <end position="267"/>
    </location>
</feature>
<sequence length="282" mass="31731">MSYRATDGMFQSVDLERHIRRLHRAVGNAIADGKHIVFAAGSVQLINALVYALSPDADAASPPARVVATAPYYPVYRTQTNMFDGREYRWGGTTAPWANASRNSTDGDGFIEWALIRDEKVAKKASEYVQNSIMGASRDTQLRMLGIVKAMLASLHGEEDIFAFWHGVMSTRWRRLSAAVSRSRRISLQKMAPGYCTYFKRVTEPSPAYAWVKCEREEDEDCYNALLKAKIITRSGVWYEAGTRYTRISLLKRDDDFEVLMERVADLVNAEKYGEAPGSSSM</sequence>
<dbReference type="GO" id="GO:0016846">
    <property type="term" value="F:carbon-sulfur lyase activity"/>
    <property type="evidence" value="ECO:0007669"/>
    <property type="project" value="InterPro"/>
</dbReference>
<dbReference type="SUPFAM" id="SSF53383">
    <property type="entry name" value="PLP-dependent transferases"/>
    <property type="match status" value="1"/>
</dbReference>
<dbReference type="Proteomes" id="UP000823388">
    <property type="component" value="Chromosome 5N"/>
</dbReference>